<reference evidence="1 2" key="1">
    <citation type="journal article" date="2023" name="ACS Omega">
        <title>Identification of the Neoaspergillic Acid Biosynthesis Gene Cluster by Establishing an In Vitro CRISPR-Ribonucleoprotein Genetic System in Aspergillus melleus.</title>
        <authorList>
            <person name="Yuan B."/>
            <person name="Grau M.F."/>
            <person name="Murata R.M."/>
            <person name="Torok T."/>
            <person name="Venkateswaran K."/>
            <person name="Stajich J.E."/>
            <person name="Wang C.C.C."/>
        </authorList>
    </citation>
    <scope>NUCLEOTIDE SEQUENCE [LARGE SCALE GENOMIC DNA]</scope>
    <source>
        <strain evidence="1 2">IMV 1140</strain>
    </source>
</reference>
<evidence type="ECO:0000313" key="2">
    <source>
        <dbReference type="Proteomes" id="UP001177260"/>
    </source>
</evidence>
<proteinExistence type="predicted"/>
<dbReference type="Proteomes" id="UP001177260">
    <property type="component" value="Unassembled WGS sequence"/>
</dbReference>
<gene>
    <name evidence="1" type="ORF">N8T08_006247</name>
</gene>
<evidence type="ECO:0000313" key="1">
    <source>
        <dbReference type="EMBL" id="KAK1143637.1"/>
    </source>
</evidence>
<keyword evidence="2" id="KW-1185">Reference proteome</keyword>
<accession>A0ACC3B027</accession>
<dbReference type="EMBL" id="JAOPJF010000038">
    <property type="protein sequence ID" value="KAK1143637.1"/>
    <property type="molecule type" value="Genomic_DNA"/>
</dbReference>
<name>A0ACC3B027_9EURO</name>
<protein>
    <submittedName>
        <fullName evidence="1">Uncharacterized protein</fullName>
    </submittedName>
</protein>
<sequence>MTHSYKVPQHHHHHHHHEIDAREPQQSSSPFHGFTLPSILKRRWLFKSDDPNSLEHSPLLLPPPSFAKKYGSCQKILHYGTKSSVRLYARTATPSCQFPTPRGHPQALQLHVVKIFRPSSNPSIVVAQRFEQALSSAISHPNVCLTRDVLLNERGEMCQVMEYYAGGDLSMLIATSPRRSLDSCAANCFFKQIIRAVAFLHEKGIAHCELKPENVLLTPSGAVKLADFGSARWLGAKTVIGSKEDERNEGEDDEDEADRTIRPSRSQSLTWSSSLLRAARRPYYSPPRKVRGLIAYLPPEEFRPQSDMPDHRVGDLWAAGLTYMAMRCGRLLWRMACEDEDGGYRAYLHGRQQAEGFFPIEELGEVRCRNVVYAMLHPDPSRRIRAAEVLRSEWLHNVRVCEAGEMGL</sequence>
<organism evidence="1 2">
    <name type="scientific">Aspergillus melleus</name>
    <dbReference type="NCBI Taxonomy" id="138277"/>
    <lineage>
        <taxon>Eukaryota</taxon>
        <taxon>Fungi</taxon>
        <taxon>Dikarya</taxon>
        <taxon>Ascomycota</taxon>
        <taxon>Pezizomycotina</taxon>
        <taxon>Eurotiomycetes</taxon>
        <taxon>Eurotiomycetidae</taxon>
        <taxon>Eurotiales</taxon>
        <taxon>Aspergillaceae</taxon>
        <taxon>Aspergillus</taxon>
        <taxon>Aspergillus subgen. Circumdati</taxon>
    </lineage>
</organism>
<comment type="caution">
    <text evidence="1">The sequence shown here is derived from an EMBL/GenBank/DDBJ whole genome shotgun (WGS) entry which is preliminary data.</text>
</comment>